<evidence type="ECO:0000256" key="2">
    <source>
        <dbReference type="ARBA" id="ARBA00022692"/>
    </source>
</evidence>
<name>A0A163AF72_9FLAO</name>
<dbReference type="STRING" id="1642818.AWE51_05995"/>
<comment type="subcellular location">
    <subcellularLocation>
        <location evidence="1">Golgi apparatus membrane</location>
        <topology evidence="1">Single-pass type II membrane protein</topology>
    </subcellularLocation>
</comment>
<keyword evidence="6" id="KW-0333">Golgi apparatus</keyword>
<proteinExistence type="predicted"/>
<keyword evidence="5" id="KW-1133">Transmembrane helix</keyword>
<evidence type="ECO:0000256" key="6">
    <source>
        <dbReference type="ARBA" id="ARBA00023034"/>
    </source>
</evidence>
<gene>
    <name evidence="8" type="ORF">AWE51_05995</name>
</gene>
<dbReference type="PANTHER" id="PTHR13572">
    <property type="entry name" value="ENDO-ALPHA-1,2-MANNOSIDASE"/>
    <property type="match status" value="1"/>
</dbReference>
<dbReference type="OrthoDB" id="976137at2"/>
<evidence type="ECO:0000256" key="7">
    <source>
        <dbReference type="ARBA" id="ARBA00023136"/>
    </source>
</evidence>
<keyword evidence="7" id="KW-0472">Membrane</keyword>
<dbReference type="CDD" id="cd11575">
    <property type="entry name" value="GH99_GH71_like_3"/>
    <property type="match status" value="1"/>
</dbReference>
<dbReference type="AlphaFoldDB" id="A0A163AF72"/>
<dbReference type="EMBL" id="LQRT01000013">
    <property type="protein sequence ID" value="KZS40502.1"/>
    <property type="molecule type" value="Genomic_DNA"/>
</dbReference>
<evidence type="ECO:0000256" key="3">
    <source>
        <dbReference type="ARBA" id="ARBA00022801"/>
    </source>
</evidence>
<dbReference type="Pfam" id="PF16317">
    <property type="entry name" value="Glyco_hydro_99"/>
    <property type="match status" value="1"/>
</dbReference>
<dbReference type="Gene3D" id="3.20.20.80">
    <property type="entry name" value="Glycosidases"/>
    <property type="match status" value="1"/>
</dbReference>
<dbReference type="GO" id="GO:0004559">
    <property type="term" value="F:alpha-mannosidase activity"/>
    <property type="evidence" value="ECO:0007669"/>
    <property type="project" value="TreeGrafter"/>
</dbReference>
<accession>A0A163AF72</accession>
<evidence type="ECO:0000256" key="1">
    <source>
        <dbReference type="ARBA" id="ARBA00004323"/>
    </source>
</evidence>
<evidence type="ECO:0000313" key="8">
    <source>
        <dbReference type="EMBL" id="KZS40502.1"/>
    </source>
</evidence>
<reference evidence="8 9" key="1">
    <citation type="submission" date="2016-01" db="EMBL/GenBank/DDBJ databases">
        <title>The draft genome sequence of Aquimarina sp. RZW4-3-2.</title>
        <authorList>
            <person name="Wang Y."/>
        </authorList>
    </citation>
    <scope>NUCLEOTIDE SEQUENCE [LARGE SCALE GENOMIC DNA]</scope>
    <source>
        <strain evidence="8 9">RZW4-3-2</strain>
    </source>
</reference>
<dbReference type="RefSeq" id="WP_066314081.1">
    <property type="nucleotide sequence ID" value="NZ_LQRT01000013.1"/>
</dbReference>
<keyword evidence="2" id="KW-0812">Transmembrane</keyword>
<keyword evidence="3" id="KW-0378">Hydrolase</keyword>
<dbReference type="Proteomes" id="UP000076715">
    <property type="component" value="Unassembled WGS sequence"/>
</dbReference>
<keyword evidence="4" id="KW-0735">Signal-anchor</keyword>
<evidence type="ECO:0000256" key="5">
    <source>
        <dbReference type="ARBA" id="ARBA00022989"/>
    </source>
</evidence>
<dbReference type="PANTHER" id="PTHR13572:SF4">
    <property type="entry name" value="RE57134P"/>
    <property type="match status" value="1"/>
</dbReference>
<sequence length="459" mass="53580">MLRPSNSIIVCIIFLIILSYSCEKEDDYMYSKEQQIEDESIKEVVQDSTFTDAQLLKVLEEELEFIALEKQGAIVDISGMDIVKENPKKVYVHYMPWFQSKDFDGYWGQHWTMTNQNPEIKDENGNLQIASYYYPLIGPYSSSDPDLQEYHFLMMKLSGVDGVIFDWYGSRDLHDYGLIKKSTETFIDTLEDLGMNFSIMYEDRAAALAAQASLSNDIVEAVKEDFSYINKEYFSSPNYMKHNDKNLLFIFGPNYLTTENEWNQVFNILPEDNRPDFLTLWASKGNVGSNATGEFLWVDKDHLLAHDYYYNTYEATNKITVGSSYPGFKSFYTAGGWIDGINDWSIDTKQGYTFVETLNYTHHERSDFIQIITWNDFGEGTMIEPTQEFGFTYLQVLQEYTGVSFTPEDLQIALDLYETRKEYKDNPKIQQYLNRTYKYIKTLELGRAEKILMAIHRFY</sequence>
<keyword evidence="9" id="KW-1185">Reference proteome</keyword>
<organism evidence="8 9">
    <name type="scientific">Aquimarina aggregata</name>
    <dbReference type="NCBI Taxonomy" id="1642818"/>
    <lineage>
        <taxon>Bacteria</taxon>
        <taxon>Pseudomonadati</taxon>
        <taxon>Bacteroidota</taxon>
        <taxon>Flavobacteriia</taxon>
        <taxon>Flavobacteriales</taxon>
        <taxon>Flavobacteriaceae</taxon>
        <taxon>Aquimarina</taxon>
    </lineage>
</organism>
<comment type="caution">
    <text evidence="8">The sequence shown here is derived from an EMBL/GenBank/DDBJ whole genome shotgun (WGS) entry which is preliminary data.</text>
</comment>
<evidence type="ECO:0000313" key="9">
    <source>
        <dbReference type="Proteomes" id="UP000076715"/>
    </source>
</evidence>
<dbReference type="PROSITE" id="PS51257">
    <property type="entry name" value="PROKAR_LIPOPROTEIN"/>
    <property type="match status" value="1"/>
</dbReference>
<evidence type="ECO:0000256" key="4">
    <source>
        <dbReference type="ARBA" id="ARBA00022968"/>
    </source>
</evidence>
<protein>
    <submittedName>
        <fullName evidence="8">Uncharacterized protein</fullName>
    </submittedName>
</protein>
<dbReference type="InterPro" id="IPR026071">
    <property type="entry name" value="Glyco_Hydrolase_99"/>
</dbReference>